<evidence type="ECO:0000256" key="1">
    <source>
        <dbReference type="SAM" id="MobiDB-lite"/>
    </source>
</evidence>
<dbReference type="EMBL" id="JBHSFQ010000031">
    <property type="protein sequence ID" value="MFC4565044.1"/>
    <property type="molecule type" value="Genomic_DNA"/>
</dbReference>
<keyword evidence="3" id="KW-1185">Reference proteome</keyword>
<feature type="region of interest" description="Disordered" evidence="1">
    <location>
        <begin position="43"/>
        <end position="86"/>
    </location>
</feature>
<accession>A0ABV9E3B0</accession>
<gene>
    <name evidence="2" type="ORF">ACFO4E_24575</name>
</gene>
<evidence type="ECO:0000313" key="2">
    <source>
        <dbReference type="EMBL" id="MFC4565044.1"/>
    </source>
</evidence>
<sequence length="185" mass="19040">MNLDLIPHPSSGPVLRRAAAGIASITLAAALTSCSFEVGELEPVGEGESASADAAETEEAETGEQPEEGETEEAAGAESTGELPVDPSEAVAWDEETFWLSGTGEALYRLDWTASADTTLQLSHSGSANFIVVPYDADGTRLGGIANETGAYEGDSVLDDAAILGGAGEIEFIHIQADGAWTIGR</sequence>
<dbReference type="Proteomes" id="UP001595923">
    <property type="component" value="Unassembled WGS sequence"/>
</dbReference>
<reference evidence="3" key="1">
    <citation type="journal article" date="2019" name="Int. J. Syst. Evol. Microbiol.">
        <title>The Global Catalogue of Microorganisms (GCM) 10K type strain sequencing project: providing services to taxonomists for standard genome sequencing and annotation.</title>
        <authorList>
            <consortium name="The Broad Institute Genomics Platform"/>
            <consortium name="The Broad Institute Genome Sequencing Center for Infectious Disease"/>
            <person name="Wu L."/>
            <person name="Ma J."/>
        </authorList>
    </citation>
    <scope>NUCLEOTIDE SEQUENCE [LARGE SCALE GENOMIC DNA]</scope>
    <source>
        <strain evidence="3">XZYJ18</strain>
    </source>
</reference>
<dbReference type="RefSeq" id="WP_378578668.1">
    <property type="nucleotide sequence ID" value="NZ_JBHSFQ010000031.1"/>
</dbReference>
<comment type="caution">
    <text evidence="2">The sequence shown here is derived from an EMBL/GenBank/DDBJ whole genome shotgun (WGS) entry which is preliminary data.</text>
</comment>
<evidence type="ECO:0000313" key="3">
    <source>
        <dbReference type="Proteomes" id="UP001595923"/>
    </source>
</evidence>
<feature type="compositionally biased region" description="Acidic residues" evidence="1">
    <location>
        <begin position="55"/>
        <end position="75"/>
    </location>
</feature>
<proteinExistence type="predicted"/>
<protein>
    <submittedName>
        <fullName evidence="2">Uncharacterized protein</fullName>
    </submittedName>
</protein>
<organism evidence="2 3">
    <name type="scientific">Nocardiopsis mangrovi</name>
    <dbReference type="NCBI Taxonomy" id="1179818"/>
    <lineage>
        <taxon>Bacteria</taxon>
        <taxon>Bacillati</taxon>
        <taxon>Actinomycetota</taxon>
        <taxon>Actinomycetes</taxon>
        <taxon>Streptosporangiales</taxon>
        <taxon>Nocardiopsidaceae</taxon>
        <taxon>Nocardiopsis</taxon>
    </lineage>
</organism>
<name>A0ABV9E3B0_9ACTN</name>